<protein>
    <recommendedName>
        <fullName evidence="15">MICAL-like protein 1</fullName>
    </recommendedName>
</protein>
<reference evidence="13" key="1">
    <citation type="submission" date="2022-01" db="EMBL/GenBank/DDBJ databases">
        <authorList>
            <person name="King R."/>
        </authorList>
    </citation>
    <scope>NUCLEOTIDE SEQUENCE</scope>
</reference>
<dbReference type="InterPro" id="IPR001781">
    <property type="entry name" value="Znf_LIM"/>
</dbReference>
<keyword evidence="4" id="KW-0967">Endosome</keyword>
<evidence type="ECO:0000256" key="2">
    <source>
        <dbReference type="ARBA" id="ARBA00022553"/>
    </source>
</evidence>
<organism evidence="13 14">
    <name type="scientific">Psylliodes chrysocephalus</name>
    <dbReference type="NCBI Taxonomy" id="3402493"/>
    <lineage>
        <taxon>Eukaryota</taxon>
        <taxon>Metazoa</taxon>
        <taxon>Ecdysozoa</taxon>
        <taxon>Arthropoda</taxon>
        <taxon>Hexapoda</taxon>
        <taxon>Insecta</taxon>
        <taxon>Pterygota</taxon>
        <taxon>Neoptera</taxon>
        <taxon>Endopterygota</taxon>
        <taxon>Coleoptera</taxon>
        <taxon>Polyphaga</taxon>
        <taxon>Cucujiformia</taxon>
        <taxon>Chrysomeloidea</taxon>
        <taxon>Chrysomelidae</taxon>
        <taxon>Galerucinae</taxon>
        <taxon>Alticini</taxon>
        <taxon>Psylliodes</taxon>
    </lineage>
</organism>
<feature type="compositionally biased region" description="Basic and acidic residues" evidence="9">
    <location>
        <begin position="1151"/>
        <end position="1161"/>
    </location>
</feature>
<evidence type="ECO:0000259" key="10">
    <source>
        <dbReference type="PROSITE" id="PS50021"/>
    </source>
</evidence>
<keyword evidence="2" id="KW-0597">Phosphoprotein</keyword>
<comment type="subcellular location">
    <subcellularLocation>
        <location evidence="1">Endosome</location>
    </subcellularLocation>
</comment>
<feature type="compositionally biased region" description="Acidic residues" evidence="9">
    <location>
        <begin position="762"/>
        <end position="771"/>
    </location>
</feature>
<dbReference type="InterPro" id="IPR001715">
    <property type="entry name" value="CH_dom"/>
</dbReference>
<evidence type="ECO:0000313" key="13">
    <source>
        <dbReference type="EMBL" id="CAH1115153.1"/>
    </source>
</evidence>
<feature type="region of interest" description="Disordered" evidence="9">
    <location>
        <begin position="446"/>
        <end position="470"/>
    </location>
</feature>
<keyword evidence="6 8" id="KW-0440">LIM domain</keyword>
<keyword evidence="5 8" id="KW-0862">Zinc</keyword>
<evidence type="ECO:0000256" key="8">
    <source>
        <dbReference type="PROSITE-ProRule" id="PRU00125"/>
    </source>
</evidence>
<dbReference type="PANTHER" id="PTHR23167:SF84">
    <property type="entry name" value="ALPHA ACTININ 3-RELATED"/>
    <property type="match status" value="1"/>
</dbReference>
<dbReference type="OrthoDB" id="10017054at2759"/>
<feature type="compositionally biased region" description="Basic residues" evidence="9">
    <location>
        <begin position="1162"/>
        <end position="1182"/>
    </location>
</feature>
<feature type="compositionally biased region" description="Basic and acidic residues" evidence="9">
    <location>
        <begin position="662"/>
        <end position="672"/>
    </location>
</feature>
<dbReference type="PROSITE" id="PS50021">
    <property type="entry name" value="CH"/>
    <property type="match status" value="1"/>
</dbReference>
<dbReference type="Pfam" id="PF00412">
    <property type="entry name" value="LIM"/>
    <property type="match status" value="1"/>
</dbReference>
<keyword evidence="14" id="KW-1185">Reference proteome</keyword>
<dbReference type="SMART" id="SM00132">
    <property type="entry name" value="LIM"/>
    <property type="match status" value="1"/>
</dbReference>
<name>A0A9P0D5R9_9CUCU</name>
<feature type="compositionally biased region" description="Acidic residues" evidence="9">
    <location>
        <begin position="692"/>
        <end position="701"/>
    </location>
</feature>
<dbReference type="GO" id="GO:0046872">
    <property type="term" value="F:metal ion binding"/>
    <property type="evidence" value="ECO:0007669"/>
    <property type="project" value="UniProtKB-KW"/>
</dbReference>
<feature type="compositionally biased region" description="Polar residues" evidence="9">
    <location>
        <begin position="524"/>
        <end position="534"/>
    </location>
</feature>
<feature type="region of interest" description="Disordered" evidence="9">
    <location>
        <begin position="129"/>
        <end position="152"/>
    </location>
</feature>
<dbReference type="AlphaFoldDB" id="A0A9P0D5R9"/>
<feature type="region of interest" description="Disordered" evidence="9">
    <location>
        <begin position="662"/>
        <end position="944"/>
    </location>
</feature>
<feature type="compositionally biased region" description="Basic residues" evidence="9">
    <location>
        <begin position="1203"/>
        <end position="1212"/>
    </location>
</feature>
<dbReference type="InterPro" id="IPR022735">
    <property type="entry name" value="bMERB_dom"/>
</dbReference>
<dbReference type="InterPro" id="IPR036872">
    <property type="entry name" value="CH_dom_sf"/>
</dbReference>
<dbReference type="SMART" id="SM00033">
    <property type="entry name" value="CH"/>
    <property type="match status" value="1"/>
</dbReference>
<feature type="compositionally biased region" description="Polar residues" evidence="9">
    <location>
        <begin position="819"/>
        <end position="833"/>
    </location>
</feature>
<feature type="region of interest" description="Disordered" evidence="9">
    <location>
        <begin position="503"/>
        <end position="542"/>
    </location>
</feature>
<keyword evidence="3 8" id="KW-0479">Metal-binding</keyword>
<accession>A0A9P0D5R9</accession>
<keyword evidence="7" id="KW-0175">Coiled coil</keyword>
<evidence type="ECO:0000313" key="14">
    <source>
        <dbReference type="Proteomes" id="UP001153636"/>
    </source>
</evidence>
<dbReference type="SUPFAM" id="SSF47576">
    <property type="entry name" value="Calponin-homology domain, CH-domain"/>
    <property type="match status" value="1"/>
</dbReference>
<dbReference type="FunFam" id="1.10.418.10:FF:000023">
    <property type="entry name" value="EH domain-binding protein 1 isoform X1"/>
    <property type="match status" value="1"/>
</dbReference>
<evidence type="ECO:0000256" key="9">
    <source>
        <dbReference type="SAM" id="MobiDB-lite"/>
    </source>
</evidence>
<feature type="domain" description="BMERB" evidence="12">
    <location>
        <begin position="971"/>
        <end position="1136"/>
    </location>
</feature>
<evidence type="ECO:0000256" key="6">
    <source>
        <dbReference type="ARBA" id="ARBA00023038"/>
    </source>
</evidence>
<dbReference type="CDD" id="cd21253">
    <property type="entry name" value="CH_MICALL2"/>
    <property type="match status" value="1"/>
</dbReference>
<feature type="compositionally biased region" description="Low complexity" evidence="9">
    <location>
        <begin position="458"/>
        <end position="470"/>
    </location>
</feature>
<dbReference type="PROSITE" id="PS50023">
    <property type="entry name" value="LIM_DOMAIN_2"/>
    <property type="match status" value="1"/>
</dbReference>
<sequence>MMAFRPFSIMNERRGTKGLELWCRKMTEGYPGVKIDNMTTSWRDGLAFCAIIHHFRPDLIDFSKLNKDDVYHNNELAFRVAEQYLGIPALLEPEDMVEYTVPDRLSILTYLSQFYQAFAVREGASPARIAPKRPQSSADHGIVSPASTSPPTKVAYTGAKNLRREPCTKCGLPVFIAERLNVGKSLFHRTCFRCARCSSQLTLGNYYETENNEFCCEICPDEEKVMSKTSVQNAVLQRSMSDEEKTASLKIVSNEPDEFSAMFETALENADIEKVQTLNREFDSARINFFQSQILESGDSGNEESSGKEEKPPDLPLTIPPVSSSQYDSGFPSKDFSVKSSVSDNVESQNVVTKESVVKARMRLFENDIKADVNSEQVPLSPKASIPVSIKNVDNSLSEVKNDTKHRRLQESHVISDKDIHPKKQFTSSISFNLSKNDTDVITHSQEDTDVEAKPQTINISDSSSSPNNSVEVISIEDSLESSTSKIDEALEIINSTIISLEDSSEPSGLSKFDLPETPESPKQHISIQSSSEQNETRNDSFNDFSYIDDVEIVKNNTEEIPQRLEDSSSSEANKFSFVENELEVIDENKETLETVNYNVKVAVDNDPKIEEKVESVNYNVKLIEKEDKIIETVNYSVKVSQTEPVEAVNTFVQSDTVTVPEKAKESVEKPSSKVTHKPILEKKESYPDDLNPFDDEDDNKDEASLNPFGSDDEDEEKSLKVYLRKPIPSPRFKKKISVSGTTNSPMKDASFQRVSVNPFESDNDDDDDEDKPPVPATRRKKISVPKFSMNPWTDDEDDDKSEEVAKKPVPLPRDARTSSRLSEIKSSQPNSLSISHHFGGSNSSISSGSYYGSARKKRPAPKPPIPAFLDGSNNSSVTSTPSHSVPHSPKTTPKYRKDRKAPPPPPKFTSTPNPSDKNEEKASTDDLHKEKTVKDEVNRNLQINEDPGKLSVFNKSTFGKWKRKKGLAPSKPVPQRRTLKCLPMAEIKKELEFIEIQQQGLEKQGVRLEQIIREKCEGTTDNGSANQEDDIPIEVDDLILQLFELVNEKNELFRKQTELMYLRRQQRLEEEHADIEYQIRCLMMQPEANKTDSDKAREEELIQRLVEIVERRNEIVECLEKDRVREAEEDDSISNHINLFTLSRDNLADKELPTKNEKSKKEKKKEKSKGKEKKKSKHKSKEKVDVDKDVDETETSMNTMEKKKKKKFNLF</sequence>
<dbReference type="SMART" id="SM01203">
    <property type="entry name" value="DUF3585"/>
    <property type="match status" value="1"/>
</dbReference>
<dbReference type="Pfam" id="PF12130">
    <property type="entry name" value="bMERB_dom"/>
    <property type="match status" value="1"/>
</dbReference>
<dbReference type="PANTHER" id="PTHR23167">
    <property type="entry name" value="CALPONIN HOMOLOGY DOMAIN-CONTAINING PROTEIN DDB_G0272472-RELATED"/>
    <property type="match status" value="1"/>
</dbReference>
<feature type="compositionally biased region" description="Basic and acidic residues" evidence="9">
    <location>
        <begin position="917"/>
        <end position="939"/>
    </location>
</feature>
<evidence type="ECO:0000256" key="5">
    <source>
        <dbReference type="ARBA" id="ARBA00022833"/>
    </source>
</evidence>
<feature type="region of interest" description="Disordered" evidence="9">
    <location>
        <begin position="296"/>
        <end position="330"/>
    </location>
</feature>
<evidence type="ECO:0008006" key="15">
    <source>
        <dbReference type="Google" id="ProtNLM"/>
    </source>
</evidence>
<dbReference type="CDD" id="cd09400">
    <property type="entry name" value="LIM_like_1"/>
    <property type="match status" value="1"/>
</dbReference>
<proteinExistence type="predicted"/>
<dbReference type="Gene3D" id="2.10.110.10">
    <property type="entry name" value="Cysteine Rich Protein"/>
    <property type="match status" value="1"/>
</dbReference>
<dbReference type="InterPro" id="IPR050540">
    <property type="entry name" value="F-actin_Monoox_Mical"/>
</dbReference>
<evidence type="ECO:0000256" key="7">
    <source>
        <dbReference type="ARBA" id="ARBA00023054"/>
    </source>
</evidence>
<gene>
    <name evidence="13" type="ORF">PSYICH_LOCUS15121</name>
</gene>
<feature type="region of interest" description="Disordered" evidence="9">
    <location>
        <begin position="1151"/>
        <end position="1212"/>
    </location>
</feature>
<evidence type="ECO:0000256" key="3">
    <source>
        <dbReference type="ARBA" id="ARBA00022723"/>
    </source>
</evidence>
<dbReference type="Proteomes" id="UP001153636">
    <property type="component" value="Chromosome 9"/>
</dbReference>
<evidence type="ECO:0000256" key="4">
    <source>
        <dbReference type="ARBA" id="ARBA00022753"/>
    </source>
</evidence>
<dbReference type="Pfam" id="PF00307">
    <property type="entry name" value="CH"/>
    <property type="match status" value="1"/>
</dbReference>
<dbReference type="PROSITE" id="PS00478">
    <property type="entry name" value="LIM_DOMAIN_1"/>
    <property type="match status" value="1"/>
</dbReference>
<feature type="domain" description="Calponin-homology (CH)" evidence="10">
    <location>
        <begin position="13"/>
        <end position="119"/>
    </location>
</feature>
<feature type="compositionally biased region" description="Low complexity" evidence="9">
    <location>
        <begin position="834"/>
        <end position="854"/>
    </location>
</feature>
<dbReference type="PROSITE" id="PS51848">
    <property type="entry name" value="BMERB"/>
    <property type="match status" value="1"/>
</dbReference>
<dbReference type="GO" id="GO:0005768">
    <property type="term" value="C:endosome"/>
    <property type="evidence" value="ECO:0007669"/>
    <property type="project" value="UniProtKB-SubCell"/>
</dbReference>
<evidence type="ECO:0000259" key="11">
    <source>
        <dbReference type="PROSITE" id="PS50023"/>
    </source>
</evidence>
<feature type="domain" description="LIM zinc-binding" evidence="11">
    <location>
        <begin position="165"/>
        <end position="226"/>
    </location>
</feature>
<dbReference type="EMBL" id="OV651821">
    <property type="protein sequence ID" value="CAH1115153.1"/>
    <property type="molecule type" value="Genomic_DNA"/>
</dbReference>
<evidence type="ECO:0000259" key="12">
    <source>
        <dbReference type="PROSITE" id="PS51848"/>
    </source>
</evidence>
<dbReference type="Gene3D" id="1.10.418.10">
    <property type="entry name" value="Calponin-like domain"/>
    <property type="match status" value="1"/>
</dbReference>
<feature type="compositionally biased region" description="Low complexity" evidence="9">
    <location>
        <begin position="873"/>
        <end position="893"/>
    </location>
</feature>
<evidence type="ECO:0000256" key="1">
    <source>
        <dbReference type="ARBA" id="ARBA00004177"/>
    </source>
</evidence>